<dbReference type="RefSeq" id="WP_077720687.1">
    <property type="nucleotide sequence ID" value="NZ_CP019699.1"/>
</dbReference>
<dbReference type="Gene3D" id="3.30.70.2860">
    <property type="match status" value="1"/>
</dbReference>
<dbReference type="InterPro" id="IPR041424">
    <property type="entry name" value="CinA_KH"/>
</dbReference>
<dbReference type="HAMAP" id="MF_00226_B">
    <property type="entry name" value="CinA_B"/>
    <property type="match status" value="1"/>
</dbReference>
<dbReference type="Gene3D" id="3.40.980.10">
    <property type="entry name" value="MoaB/Mog-like domain"/>
    <property type="match status" value="1"/>
</dbReference>
<dbReference type="PANTHER" id="PTHR13939">
    <property type="entry name" value="NICOTINAMIDE-NUCLEOTIDE AMIDOHYDROLASE PNCC"/>
    <property type="match status" value="1"/>
</dbReference>
<dbReference type="InterPro" id="IPR036425">
    <property type="entry name" value="MoaB/Mog-like_dom_sf"/>
</dbReference>
<dbReference type="EMBL" id="CP019699">
    <property type="protein sequence ID" value="AQS56823.1"/>
    <property type="molecule type" value="Genomic_DNA"/>
</dbReference>
<dbReference type="KEGG" id="ntr:B0W44_14780"/>
<dbReference type="PIRSF" id="PIRSF006728">
    <property type="entry name" value="CinA"/>
    <property type="match status" value="1"/>
</dbReference>
<evidence type="ECO:0000313" key="3">
    <source>
        <dbReference type="EMBL" id="AQS56823.1"/>
    </source>
</evidence>
<dbReference type="SUPFAM" id="SSF53218">
    <property type="entry name" value="Molybdenum cofactor biosynthesis proteins"/>
    <property type="match status" value="1"/>
</dbReference>
<comment type="similarity">
    <text evidence="1">Belongs to the CinA family.</text>
</comment>
<dbReference type="Proteomes" id="UP000188603">
    <property type="component" value="Chromosome"/>
</dbReference>
<dbReference type="NCBIfam" id="TIGR00199">
    <property type="entry name" value="PncC_domain"/>
    <property type="match status" value="1"/>
</dbReference>
<reference evidence="3 4" key="1">
    <citation type="journal article" date="2015" name="Int. J. Syst. Evol. Microbiol.">
        <title>Novibacillus thermophilus gen. nov., sp. nov., a Gram-staining-negative and moderately thermophilic member of the family Thermoactinomycetaceae.</title>
        <authorList>
            <person name="Yang G."/>
            <person name="Chen J."/>
            <person name="Zhou S."/>
        </authorList>
    </citation>
    <scope>NUCLEOTIDE SEQUENCE [LARGE SCALE GENOMIC DNA]</scope>
    <source>
        <strain evidence="3 4">SG-1</strain>
    </source>
</reference>
<evidence type="ECO:0000259" key="2">
    <source>
        <dbReference type="SMART" id="SM00852"/>
    </source>
</evidence>
<name>A0A1U9KA05_9BACL</name>
<accession>A0A1U9KA05</accession>
<feature type="domain" description="MoaB/Mog" evidence="2">
    <location>
        <begin position="4"/>
        <end position="171"/>
    </location>
</feature>
<dbReference type="NCBIfam" id="TIGR00177">
    <property type="entry name" value="molyb_syn"/>
    <property type="match status" value="1"/>
</dbReference>
<dbReference type="InterPro" id="IPR008136">
    <property type="entry name" value="CinA_C"/>
</dbReference>
<dbReference type="SMART" id="SM00852">
    <property type="entry name" value="MoCF_biosynth"/>
    <property type="match status" value="1"/>
</dbReference>
<dbReference type="Pfam" id="PF02464">
    <property type="entry name" value="CinA"/>
    <property type="match status" value="1"/>
</dbReference>
<dbReference type="STRING" id="1471761.B0W44_14780"/>
<protein>
    <recommendedName>
        <fullName evidence="1">Putative competence-damage inducible protein</fullName>
    </recommendedName>
</protein>
<dbReference type="Gene3D" id="3.90.950.20">
    <property type="entry name" value="CinA-like"/>
    <property type="match status" value="1"/>
</dbReference>
<dbReference type="InterPro" id="IPR001453">
    <property type="entry name" value="MoaB/Mog_dom"/>
</dbReference>
<evidence type="ECO:0000256" key="1">
    <source>
        <dbReference type="HAMAP-Rule" id="MF_00226"/>
    </source>
</evidence>
<dbReference type="SUPFAM" id="SSF142433">
    <property type="entry name" value="CinA-like"/>
    <property type="match status" value="1"/>
</dbReference>
<dbReference type="InterPro" id="IPR036653">
    <property type="entry name" value="CinA-like_C"/>
</dbReference>
<dbReference type="NCBIfam" id="NF001813">
    <property type="entry name" value="PRK00549.1"/>
    <property type="match status" value="1"/>
</dbReference>
<proteinExistence type="inferred from homology"/>
<dbReference type="NCBIfam" id="TIGR00200">
    <property type="entry name" value="cinA_nterm"/>
    <property type="match status" value="1"/>
</dbReference>
<keyword evidence="4" id="KW-1185">Reference proteome</keyword>
<dbReference type="AlphaFoldDB" id="A0A1U9KA05"/>
<sequence>MRAEIVAVGTELLLGQIVNTNAQFLSEELAKLGIDVHYQTVVGDNRKRLEHVIRHANGRADVIILSGGLGPTDDDLTREVVSEVTGVPLVMHPPSLSRLKDFFERRGRSMTENNRKQALVFKGGTVFPNENGTAPGLAVEANACHYVLLPGPPRELKPMFRKHVIPYFRRLLPSEEVVHSRVLRFFGIGESQLETDIMDLIHCQDNPTIAPLAKEGEVTLRLTAKAASVAEAEALIERPEKEIRRRVGQYLYGTGDVTLAEVVVKRLTALRKTVALAESCTGGLVANMITSVPGSSEAFLGGYVCYSGKAKRKWLGIPASVLEEHGTVSEQTARWLAEKSRARISSDYGIGVTGVAGPDRVEDKPVGLVYVGLASPGKETVVKPLQLTGLRETIQVRAAKHALHLLYQHLI</sequence>
<evidence type="ECO:0000313" key="4">
    <source>
        <dbReference type="Proteomes" id="UP000188603"/>
    </source>
</evidence>
<dbReference type="PANTHER" id="PTHR13939:SF0">
    <property type="entry name" value="NMN AMIDOHYDROLASE-LIKE PROTEIN YFAY"/>
    <property type="match status" value="1"/>
</dbReference>
<dbReference type="InterPro" id="IPR008135">
    <property type="entry name" value="Competence-induced_CinA"/>
</dbReference>
<dbReference type="InterPro" id="IPR050101">
    <property type="entry name" value="CinA"/>
</dbReference>
<dbReference type="Pfam" id="PF00994">
    <property type="entry name" value="MoCF_biosynth"/>
    <property type="match status" value="1"/>
</dbReference>
<dbReference type="OrthoDB" id="9801454at2"/>
<dbReference type="Pfam" id="PF18146">
    <property type="entry name" value="CinA_KH"/>
    <property type="match status" value="1"/>
</dbReference>
<dbReference type="CDD" id="cd00885">
    <property type="entry name" value="cinA"/>
    <property type="match status" value="1"/>
</dbReference>
<organism evidence="3 4">
    <name type="scientific">Novibacillus thermophilus</name>
    <dbReference type="NCBI Taxonomy" id="1471761"/>
    <lineage>
        <taxon>Bacteria</taxon>
        <taxon>Bacillati</taxon>
        <taxon>Bacillota</taxon>
        <taxon>Bacilli</taxon>
        <taxon>Bacillales</taxon>
        <taxon>Thermoactinomycetaceae</taxon>
        <taxon>Novibacillus</taxon>
    </lineage>
</organism>
<gene>
    <name evidence="1" type="primary">cinA</name>
    <name evidence="3" type="ORF">B0W44_14780</name>
</gene>